<organism evidence="3 4">
    <name type="scientific">Nguyenibacter vanlangensis</name>
    <dbReference type="NCBI Taxonomy" id="1216886"/>
    <lineage>
        <taxon>Bacteria</taxon>
        <taxon>Pseudomonadati</taxon>
        <taxon>Pseudomonadota</taxon>
        <taxon>Alphaproteobacteria</taxon>
        <taxon>Acetobacterales</taxon>
        <taxon>Acetobacteraceae</taxon>
        <taxon>Nguyenibacter</taxon>
    </lineage>
</organism>
<sequence length="247" mass="27088">MHYASGAEDPHILDLGSMDVNGSLRSVCSPAMRYTGVDMDAGPGVDLVLADPYVLPFDDCTFSAVVSSSCFEHSDMFWLVFLETLRVLRPGGYLYVNAPSNGWYHPYPRDCWRFYPDCGLSLVTWGRRQGMDVHLMESFVAPRSADGWNDMVLVFRKGAGTADAVPISSTLPGAGGVRAAPDIGVLQKPFDMTPDMQIINALLQTLKQKDEQIAALERMVNESHQAIAAYLAARPDQQNALTAEKNP</sequence>
<dbReference type="SUPFAM" id="SSF53335">
    <property type="entry name" value="S-adenosyl-L-methionine-dependent methyltransferases"/>
    <property type="match status" value="1"/>
</dbReference>
<evidence type="ECO:0000313" key="4">
    <source>
        <dbReference type="Proteomes" id="UP000534870"/>
    </source>
</evidence>
<gene>
    <name evidence="3" type="ORF">HUK84_03310</name>
</gene>
<evidence type="ECO:0000313" key="3">
    <source>
        <dbReference type="EMBL" id="NVN10185.1"/>
    </source>
</evidence>
<dbReference type="Pfam" id="PF08241">
    <property type="entry name" value="Methyltransf_11"/>
    <property type="match status" value="1"/>
</dbReference>
<dbReference type="InterPro" id="IPR029063">
    <property type="entry name" value="SAM-dependent_MTases_sf"/>
</dbReference>
<dbReference type="GO" id="GO:0032259">
    <property type="term" value="P:methylation"/>
    <property type="evidence" value="ECO:0007669"/>
    <property type="project" value="UniProtKB-KW"/>
</dbReference>
<reference evidence="3 4" key="1">
    <citation type="submission" date="2020-06" db="EMBL/GenBank/DDBJ databases">
        <title>Description of novel acetic acid bacteria.</title>
        <authorList>
            <person name="Sombolestani A."/>
        </authorList>
    </citation>
    <scope>NUCLEOTIDE SEQUENCE [LARGE SCALE GENOMIC DNA]</scope>
    <source>
        <strain evidence="3 4">LMG 31431</strain>
    </source>
</reference>
<name>A0A7Y7IUS4_9PROT</name>
<dbReference type="Proteomes" id="UP000534870">
    <property type="component" value="Unassembled WGS sequence"/>
</dbReference>
<dbReference type="GO" id="GO:0008757">
    <property type="term" value="F:S-adenosylmethionine-dependent methyltransferase activity"/>
    <property type="evidence" value="ECO:0007669"/>
    <property type="project" value="InterPro"/>
</dbReference>
<keyword evidence="3" id="KW-0489">Methyltransferase</keyword>
<dbReference type="InterPro" id="IPR013216">
    <property type="entry name" value="Methyltransf_11"/>
</dbReference>
<evidence type="ECO:0000259" key="2">
    <source>
        <dbReference type="Pfam" id="PF08241"/>
    </source>
</evidence>
<protein>
    <submittedName>
        <fullName evidence="3">Methyltransferase domain-containing protein</fullName>
    </submittedName>
</protein>
<proteinExistence type="predicted"/>
<feature type="coiled-coil region" evidence="1">
    <location>
        <begin position="199"/>
        <end position="226"/>
    </location>
</feature>
<evidence type="ECO:0000256" key="1">
    <source>
        <dbReference type="SAM" id="Coils"/>
    </source>
</evidence>
<comment type="caution">
    <text evidence="3">The sequence shown here is derived from an EMBL/GenBank/DDBJ whole genome shotgun (WGS) entry which is preliminary data.</text>
</comment>
<accession>A0A7Y7IUS4</accession>
<dbReference type="AlphaFoldDB" id="A0A7Y7IUS4"/>
<keyword evidence="1" id="KW-0175">Coiled coil</keyword>
<dbReference type="CDD" id="cd02440">
    <property type="entry name" value="AdoMet_MTases"/>
    <property type="match status" value="1"/>
</dbReference>
<feature type="domain" description="Methyltransferase type 11" evidence="2">
    <location>
        <begin position="41"/>
        <end position="96"/>
    </location>
</feature>
<dbReference type="EMBL" id="JABXXP010000022">
    <property type="protein sequence ID" value="NVN10185.1"/>
    <property type="molecule type" value="Genomic_DNA"/>
</dbReference>
<dbReference type="Gene3D" id="3.40.50.150">
    <property type="entry name" value="Vaccinia Virus protein VP39"/>
    <property type="match status" value="1"/>
</dbReference>
<keyword evidence="3" id="KW-0808">Transferase</keyword>